<dbReference type="SUPFAM" id="SSF51735">
    <property type="entry name" value="NAD(P)-binding Rossmann-fold domains"/>
    <property type="match status" value="1"/>
</dbReference>
<protein>
    <submittedName>
        <fullName evidence="3">NAD(P)-dependent dehydrogenase (Short-subunit alcohol dehydrogenase family)</fullName>
    </submittedName>
</protein>
<dbReference type="CDD" id="cd05233">
    <property type="entry name" value="SDR_c"/>
    <property type="match status" value="1"/>
</dbReference>
<dbReference type="EMBL" id="JBEPSJ010000001">
    <property type="protein sequence ID" value="MET4581568.1"/>
    <property type="molecule type" value="Genomic_DNA"/>
</dbReference>
<gene>
    <name evidence="3" type="ORF">ABIE21_001058</name>
</gene>
<evidence type="ECO:0000256" key="2">
    <source>
        <dbReference type="ARBA" id="ARBA00023002"/>
    </source>
</evidence>
<dbReference type="RefSeq" id="WP_354023734.1">
    <property type="nucleotide sequence ID" value="NZ_JBEPSJ010000001.1"/>
</dbReference>
<dbReference type="InterPro" id="IPR020904">
    <property type="entry name" value="Sc_DH/Rdtase_CS"/>
</dbReference>
<dbReference type="PRINTS" id="PR00081">
    <property type="entry name" value="GDHRDH"/>
</dbReference>
<comment type="caution">
    <text evidence="3">The sequence shown here is derived from an EMBL/GenBank/DDBJ whole genome shotgun (WGS) entry which is preliminary data.</text>
</comment>
<dbReference type="PANTHER" id="PTHR42760:SF133">
    <property type="entry name" value="3-OXOACYL-[ACYL-CARRIER-PROTEIN] REDUCTASE"/>
    <property type="match status" value="1"/>
</dbReference>
<organism evidence="3 4">
    <name type="scientific">Conyzicola nivalis</name>
    <dbReference type="NCBI Taxonomy" id="1477021"/>
    <lineage>
        <taxon>Bacteria</taxon>
        <taxon>Bacillati</taxon>
        <taxon>Actinomycetota</taxon>
        <taxon>Actinomycetes</taxon>
        <taxon>Micrococcales</taxon>
        <taxon>Microbacteriaceae</taxon>
        <taxon>Conyzicola</taxon>
    </lineage>
</organism>
<dbReference type="PRINTS" id="PR00080">
    <property type="entry name" value="SDRFAMILY"/>
</dbReference>
<accession>A0ABV2QL30</accession>
<evidence type="ECO:0000313" key="3">
    <source>
        <dbReference type="EMBL" id="MET4581568.1"/>
    </source>
</evidence>
<evidence type="ECO:0000256" key="1">
    <source>
        <dbReference type="ARBA" id="ARBA00006484"/>
    </source>
</evidence>
<keyword evidence="4" id="KW-1185">Reference proteome</keyword>
<dbReference type="PANTHER" id="PTHR42760">
    <property type="entry name" value="SHORT-CHAIN DEHYDROGENASES/REDUCTASES FAMILY MEMBER"/>
    <property type="match status" value="1"/>
</dbReference>
<reference evidence="3 4" key="1">
    <citation type="submission" date="2024-06" db="EMBL/GenBank/DDBJ databases">
        <title>Sorghum-associated microbial communities from plants grown in Nebraska, USA.</title>
        <authorList>
            <person name="Schachtman D."/>
        </authorList>
    </citation>
    <scope>NUCLEOTIDE SEQUENCE [LARGE SCALE GENOMIC DNA]</scope>
    <source>
        <strain evidence="3 4">2857</strain>
    </source>
</reference>
<dbReference type="Proteomes" id="UP001549257">
    <property type="component" value="Unassembled WGS sequence"/>
</dbReference>
<dbReference type="InterPro" id="IPR002347">
    <property type="entry name" value="SDR_fam"/>
</dbReference>
<dbReference type="PROSITE" id="PS00061">
    <property type="entry name" value="ADH_SHORT"/>
    <property type="match status" value="1"/>
</dbReference>
<comment type="similarity">
    <text evidence="1">Belongs to the short-chain dehydrogenases/reductases (SDR) family.</text>
</comment>
<dbReference type="Pfam" id="PF13561">
    <property type="entry name" value="adh_short_C2"/>
    <property type="match status" value="1"/>
</dbReference>
<dbReference type="InterPro" id="IPR036291">
    <property type="entry name" value="NAD(P)-bd_dom_sf"/>
</dbReference>
<dbReference type="Gene3D" id="3.40.50.720">
    <property type="entry name" value="NAD(P)-binding Rossmann-like Domain"/>
    <property type="match status" value="1"/>
</dbReference>
<name>A0ABV2QL30_9MICO</name>
<proteinExistence type="inferred from homology"/>
<sequence length="256" mass="26813">MVQQSSAVSPSTEQVSLITGSSGGIGTAVVAALQERGDIVIGADRTRLDGQDLAGFYELDVTDAQQTSDMVRQVVEDFGRIDVLVHSAGVLGGTPDPLVTTTEEFENVMRINATGTFTITREVANLMRDRGTKGTILLLSSVAAKEARVDYLPYNASKVAVLHIMWSMAKILGPAGISVNAVNPGPVNTPLWAQLADQSGSAQAARDARAAQLPMQRFAEPAEVASAISFLTDPSNRYITGVSLDVAGGAHLGMGS</sequence>
<keyword evidence="2" id="KW-0560">Oxidoreductase</keyword>
<evidence type="ECO:0000313" key="4">
    <source>
        <dbReference type="Proteomes" id="UP001549257"/>
    </source>
</evidence>